<gene>
    <name evidence="1" type="ORF">FB567DRAFT_54912</name>
</gene>
<evidence type="ECO:0000313" key="1">
    <source>
        <dbReference type="EMBL" id="KAH7086899.1"/>
    </source>
</evidence>
<accession>A0A8K0R7C2</accession>
<comment type="caution">
    <text evidence="1">The sequence shown here is derived from an EMBL/GenBank/DDBJ whole genome shotgun (WGS) entry which is preliminary data.</text>
</comment>
<protein>
    <submittedName>
        <fullName evidence="1">Uncharacterized protein</fullName>
    </submittedName>
</protein>
<dbReference type="Proteomes" id="UP000813461">
    <property type="component" value="Unassembled WGS sequence"/>
</dbReference>
<dbReference type="AlphaFoldDB" id="A0A8K0R7C2"/>
<reference evidence="1" key="1">
    <citation type="journal article" date="2021" name="Nat. Commun.">
        <title>Genetic determinants of endophytism in the Arabidopsis root mycobiome.</title>
        <authorList>
            <person name="Mesny F."/>
            <person name="Miyauchi S."/>
            <person name="Thiergart T."/>
            <person name="Pickel B."/>
            <person name="Atanasova L."/>
            <person name="Karlsson M."/>
            <person name="Huettel B."/>
            <person name="Barry K.W."/>
            <person name="Haridas S."/>
            <person name="Chen C."/>
            <person name="Bauer D."/>
            <person name="Andreopoulos W."/>
            <person name="Pangilinan J."/>
            <person name="LaButti K."/>
            <person name="Riley R."/>
            <person name="Lipzen A."/>
            <person name="Clum A."/>
            <person name="Drula E."/>
            <person name="Henrissat B."/>
            <person name="Kohler A."/>
            <person name="Grigoriev I.V."/>
            <person name="Martin F.M."/>
            <person name="Hacquard S."/>
        </authorList>
    </citation>
    <scope>NUCLEOTIDE SEQUENCE</scope>
    <source>
        <strain evidence="1">MPI-SDFR-AT-0120</strain>
    </source>
</reference>
<organism evidence="1 2">
    <name type="scientific">Paraphoma chrysanthemicola</name>
    <dbReference type="NCBI Taxonomy" id="798071"/>
    <lineage>
        <taxon>Eukaryota</taxon>
        <taxon>Fungi</taxon>
        <taxon>Dikarya</taxon>
        <taxon>Ascomycota</taxon>
        <taxon>Pezizomycotina</taxon>
        <taxon>Dothideomycetes</taxon>
        <taxon>Pleosporomycetidae</taxon>
        <taxon>Pleosporales</taxon>
        <taxon>Pleosporineae</taxon>
        <taxon>Phaeosphaeriaceae</taxon>
        <taxon>Paraphoma</taxon>
    </lineage>
</organism>
<name>A0A8K0R7C2_9PLEO</name>
<proteinExistence type="predicted"/>
<evidence type="ECO:0000313" key="2">
    <source>
        <dbReference type="Proteomes" id="UP000813461"/>
    </source>
</evidence>
<keyword evidence="2" id="KW-1185">Reference proteome</keyword>
<sequence length="194" mass="21655">MSSFIARAHTQRSQFMMLLIPAPLLMNTGSCIPAWRRASPNLGIALHDACQHSQAAQPSAPLLTNSALDLLAELLELDFHIVKSKLSRKLPSTTRLMRSYDWTTGPRRAEDRFGGGSGSPAGEATPFIRSSTMQYISRQSLRWHDTRSLLSTTRRSDIKSWKAGCHVHISVTKVYLGSFQPSIFNFEMSTTDIF</sequence>
<dbReference type="EMBL" id="JAGMVJ010000010">
    <property type="protein sequence ID" value="KAH7086899.1"/>
    <property type="molecule type" value="Genomic_DNA"/>
</dbReference>